<dbReference type="InterPro" id="IPR029062">
    <property type="entry name" value="Class_I_gatase-like"/>
</dbReference>
<dbReference type="RefSeq" id="WP_313886087.1">
    <property type="nucleotide sequence ID" value="NZ_JAANOU010000001.1"/>
</dbReference>
<accession>A0ABX0SVW3</accession>
<feature type="domain" description="DJ-1/PfpI" evidence="1">
    <location>
        <begin position="6"/>
        <end position="105"/>
    </location>
</feature>
<dbReference type="PANTHER" id="PTHR43130:SF2">
    <property type="entry name" value="DJ-1_PFPI DOMAIN-CONTAINING PROTEIN"/>
    <property type="match status" value="1"/>
</dbReference>
<dbReference type="Pfam" id="PF01965">
    <property type="entry name" value="DJ-1_PfpI"/>
    <property type="match status" value="1"/>
</dbReference>
<sequence>MPAPYALVVPGGLAGTMRALADQRLVDYVRSAAATAEVTASVCTGSLILGAAGLLKDREATTHWSFLETLREFGALPVRRRWVADGAVLTAAGVAAGIDMALHLAARFAGEDAARVLQFAIEYDPEPPFGGLDWSAAPRELFHGLGRSALAEGLADEPALRARLTARL</sequence>
<protein>
    <submittedName>
        <fullName evidence="2">Transcriptional regulator GlxA family with amidase domain</fullName>
    </submittedName>
</protein>
<name>A0ABX0SVW3_9PSEU</name>
<dbReference type="CDD" id="cd03139">
    <property type="entry name" value="GATase1_PfpI_2"/>
    <property type="match status" value="1"/>
</dbReference>
<dbReference type="Proteomes" id="UP000754495">
    <property type="component" value="Unassembled WGS sequence"/>
</dbReference>
<evidence type="ECO:0000259" key="1">
    <source>
        <dbReference type="Pfam" id="PF01965"/>
    </source>
</evidence>
<dbReference type="PANTHER" id="PTHR43130">
    <property type="entry name" value="ARAC-FAMILY TRANSCRIPTIONAL REGULATOR"/>
    <property type="match status" value="1"/>
</dbReference>
<proteinExistence type="predicted"/>
<dbReference type="SUPFAM" id="SSF52317">
    <property type="entry name" value="Class I glutamine amidotransferase-like"/>
    <property type="match status" value="1"/>
</dbReference>
<reference evidence="2 3" key="1">
    <citation type="submission" date="2020-03" db="EMBL/GenBank/DDBJ databases">
        <title>Sequencing the genomes of 1000 actinobacteria strains.</title>
        <authorList>
            <person name="Klenk H.-P."/>
        </authorList>
    </citation>
    <scope>NUCLEOTIDE SEQUENCE [LARGE SCALE GENOMIC DNA]</scope>
    <source>
        <strain evidence="2 3">DSM 45668</strain>
    </source>
</reference>
<keyword evidence="3" id="KW-1185">Reference proteome</keyword>
<evidence type="ECO:0000313" key="3">
    <source>
        <dbReference type="Proteomes" id="UP000754495"/>
    </source>
</evidence>
<organism evidence="2 3">
    <name type="scientific">Amycolatopsis viridis</name>
    <dbReference type="NCBI Taxonomy" id="185678"/>
    <lineage>
        <taxon>Bacteria</taxon>
        <taxon>Bacillati</taxon>
        <taxon>Actinomycetota</taxon>
        <taxon>Actinomycetes</taxon>
        <taxon>Pseudonocardiales</taxon>
        <taxon>Pseudonocardiaceae</taxon>
        <taxon>Amycolatopsis</taxon>
    </lineage>
</organism>
<evidence type="ECO:0000313" key="2">
    <source>
        <dbReference type="EMBL" id="NIH79660.1"/>
    </source>
</evidence>
<gene>
    <name evidence="2" type="ORF">FHX46_002190</name>
</gene>
<comment type="caution">
    <text evidence="2">The sequence shown here is derived from an EMBL/GenBank/DDBJ whole genome shotgun (WGS) entry which is preliminary data.</text>
</comment>
<dbReference type="InterPro" id="IPR052158">
    <property type="entry name" value="INH-QAR"/>
</dbReference>
<dbReference type="Gene3D" id="3.40.50.880">
    <property type="match status" value="1"/>
</dbReference>
<dbReference type="InterPro" id="IPR002818">
    <property type="entry name" value="DJ-1/PfpI"/>
</dbReference>
<dbReference type="EMBL" id="JAANOU010000001">
    <property type="protein sequence ID" value="NIH79660.1"/>
    <property type="molecule type" value="Genomic_DNA"/>
</dbReference>